<reference evidence="2 3" key="1">
    <citation type="submission" date="2020-06" db="EMBL/GenBank/DDBJ databases">
        <title>Genome sequence of 2 isolates from Red Sea Mangroves.</title>
        <authorList>
            <person name="Sefrji F."/>
            <person name="Michoud G."/>
            <person name="Merlino G."/>
            <person name="Daffonchio D."/>
        </authorList>
    </citation>
    <scope>NUCLEOTIDE SEQUENCE [LARGE SCALE GENOMIC DNA]</scope>
    <source>
        <strain evidence="2 3">R1DC25</strain>
    </source>
</reference>
<evidence type="ECO:0000313" key="2">
    <source>
        <dbReference type="EMBL" id="QPC45425.1"/>
    </source>
</evidence>
<organism evidence="2 3">
    <name type="scientific">Kaustia mangrovi</name>
    <dbReference type="NCBI Taxonomy" id="2593653"/>
    <lineage>
        <taxon>Bacteria</taxon>
        <taxon>Pseudomonadati</taxon>
        <taxon>Pseudomonadota</taxon>
        <taxon>Alphaproteobacteria</taxon>
        <taxon>Hyphomicrobiales</taxon>
        <taxon>Parvibaculaceae</taxon>
        <taxon>Kaustia</taxon>
    </lineage>
</organism>
<dbReference type="SUPFAM" id="SSF51556">
    <property type="entry name" value="Metallo-dependent hydrolases"/>
    <property type="match status" value="1"/>
</dbReference>
<dbReference type="AlphaFoldDB" id="A0A7S8C8M1"/>
<keyword evidence="2" id="KW-0378">Hydrolase</keyword>
<dbReference type="InterPro" id="IPR006680">
    <property type="entry name" value="Amidohydro-rel"/>
</dbReference>
<name>A0A7S8C8M1_9HYPH</name>
<dbReference type="Gene3D" id="3.20.20.140">
    <property type="entry name" value="Metal-dependent hydrolases"/>
    <property type="match status" value="1"/>
</dbReference>
<feature type="domain" description="Amidohydrolase-related" evidence="1">
    <location>
        <begin position="23"/>
        <end position="286"/>
    </location>
</feature>
<dbReference type="Pfam" id="PF04909">
    <property type="entry name" value="Amidohydro_2"/>
    <property type="match status" value="1"/>
</dbReference>
<sequence length="304" mass="33967">MPVCQPFDPDPRPARFAPPKGAVDTHFHVFGPADRYAYVPDRTYTPPEAPLSAYEHMLDTLGISRAVIIHPSVYGTDNSASLDAMRETRLDMRGIAVVDDTVSDAELRAMDEQGMRGVRVNLLFGGGVAFEAAERMARRIADLGWHLQLLIDISAFDELETRLKRLPVDTVIDHIGHMSTAKGVDHPAFATLMRLVDTGRTWVKLSGAYRITAEREAPYRDAEPFARALIDYNPERMVWATDWPHPFVQIPMPNDGALLDMLADWAPDEAVRNRILVDNPARLYGFSEVQESRPTPVNVHKGGQ</sequence>
<dbReference type="InterPro" id="IPR052358">
    <property type="entry name" value="Aro_Compnd_Degr_Hydrolases"/>
</dbReference>
<dbReference type="Proteomes" id="UP000593594">
    <property type="component" value="Chromosome"/>
</dbReference>
<dbReference type="PANTHER" id="PTHR35563">
    <property type="entry name" value="BARREL METAL-DEPENDENT HYDROLASE, PUTATIVE (AFU_ORTHOLOGUE AFUA_1G16240)-RELATED"/>
    <property type="match status" value="1"/>
</dbReference>
<dbReference type="KEGG" id="kmn:HW532_19250"/>
<dbReference type="PANTHER" id="PTHR35563:SF2">
    <property type="entry name" value="BARREL METAL-DEPENDENT HYDROLASE, PUTATIVE (AFU_ORTHOLOGUE AFUA_1G16240)-RELATED"/>
    <property type="match status" value="1"/>
</dbReference>
<accession>A0A7S8C8M1</accession>
<keyword evidence="3" id="KW-1185">Reference proteome</keyword>
<gene>
    <name evidence="2" type="ORF">HW532_19250</name>
</gene>
<evidence type="ECO:0000259" key="1">
    <source>
        <dbReference type="Pfam" id="PF04909"/>
    </source>
</evidence>
<evidence type="ECO:0000313" key="3">
    <source>
        <dbReference type="Proteomes" id="UP000593594"/>
    </source>
</evidence>
<dbReference type="GO" id="GO:0016787">
    <property type="term" value="F:hydrolase activity"/>
    <property type="evidence" value="ECO:0007669"/>
    <property type="project" value="UniProtKB-KW"/>
</dbReference>
<proteinExistence type="predicted"/>
<dbReference type="EMBL" id="CP058214">
    <property type="protein sequence ID" value="QPC45425.1"/>
    <property type="molecule type" value="Genomic_DNA"/>
</dbReference>
<dbReference type="InterPro" id="IPR032466">
    <property type="entry name" value="Metal_Hydrolase"/>
</dbReference>
<protein>
    <submittedName>
        <fullName evidence="2">Amidohydrolase family protein</fullName>
    </submittedName>
</protein>